<feature type="signal peptide" evidence="5">
    <location>
        <begin position="1"/>
        <end position="20"/>
    </location>
</feature>
<gene>
    <name evidence="6" type="ORF">D9613_004403</name>
</gene>
<dbReference type="AlphaFoldDB" id="A0A8H4VIF1"/>
<dbReference type="EMBL" id="JAACJL010000057">
    <property type="protein sequence ID" value="KAF4611906.1"/>
    <property type="molecule type" value="Genomic_DNA"/>
</dbReference>
<name>A0A8H4VIF1_9AGAR</name>
<evidence type="ECO:0000256" key="5">
    <source>
        <dbReference type="SAM" id="SignalP"/>
    </source>
</evidence>
<evidence type="ECO:0000256" key="2">
    <source>
        <dbReference type="ARBA" id="ARBA00022741"/>
    </source>
</evidence>
<dbReference type="FunFam" id="3.40.50.300:FF:000485">
    <property type="entry name" value="Dephospho-CoA kinase CAB5"/>
    <property type="match status" value="1"/>
</dbReference>
<reference evidence="6 7" key="1">
    <citation type="submission" date="2019-12" db="EMBL/GenBank/DDBJ databases">
        <authorList>
            <person name="Floudas D."/>
            <person name="Bentzer J."/>
            <person name="Ahren D."/>
            <person name="Johansson T."/>
            <person name="Persson P."/>
            <person name="Tunlid A."/>
        </authorList>
    </citation>
    <scope>NUCLEOTIDE SEQUENCE [LARGE SCALE GENOMIC DNA]</scope>
    <source>
        <strain evidence="6 7">CBS 102.39</strain>
    </source>
</reference>
<keyword evidence="5" id="KW-0732">Signal</keyword>
<dbReference type="GO" id="GO:0005737">
    <property type="term" value="C:cytoplasm"/>
    <property type="evidence" value="ECO:0007669"/>
    <property type="project" value="UniProtKB-ARBA"/>
</dbReference>
<dbReference type="HAMAP" id="MF_00376">
    <property type="entry name" value="Dephospho_CoA_kinase"/>
    <property type="match status" value="1"/>
</dbReference>
<dbReference type="GO" id="GO:0004140">
    <property type="term" value="F:dephospho-CoA kinase activity"/>
    <property type="evidence" value="ECO:0007669"/>
    <property type="project" value="InterPro"/>
</dbReference>
<organism evidence="6 7">
    <name type="scientific">Agrocybe pediades</name>
    <dbReference type="NCBI Taxonomy" id="84607"/>
    <lineage>
        <taxon>Eukaryota</taxon>
        <taxon>Fungi</taxon>
        <taxon>Dikarya</taxon>
        <taxon>Basidiomycota</taxon>
        <taxon>Agaricomycotina</taxon>
        <taxon>Agaricomycetes</taxon>
        <taxon>Agaricomycetidae</taxon>
        <taxon>Agaricales</taxon>
        <taxon>Agaricineae</taxon>
        <taxon>Strophariaceae</taxon>
        <taxon>Agrocybe</taxon>
    </lineage>
</organism>
<dbReference type="PROSITE" id="PS51219">
    <property type="entry name" value="DPCK"/>
    <property type="match status" value="1"/>
</dbReference>
<dbReference type="InterPro" id="IPR001977">
    <property type="entry name" value="Depp_CoAkinase"/>
</dbReference>
<proteinExistence type="inferred from homology"/>
<keyword evidence="7" id="KW-1185">Reference proteome</keyword>
<dbReference type="NCBIfam" id="TIGR00152">
    <property type="entry name" value="dephospho-CoA kinase"/>
    <property type="match status" value="1"/>
</dbReference>
<dbReference type="GO" id="GO:0005524">
    <property type="term" value="F:ATP binding"/>
    <property type="evidence" value="ECO:0007669"/>
    <property type="project" value="UniProtKB-KW"/>
</dbReference>
<dbReference type="Gene3D" id="3.40.50.300">
    <property type="entry name" value="P-loop containing nucleotide triphosphate hydrolases"/>
    <property type="match status" value="1"/>
</dbReference>
<accession>A0A8H4VIF1</accession>
<feature type="transmembrane region" description="Helical" evidence="4">
    <location>
        <begin position="221"/>
        <end position="243"/>
    </location>
</feature>
<dbReference type="Pfam" id="PF01121">
    <property type="entry name" value="CoaE"/>
    <property type="match status" value="1"/>
</dbReference>
<keyword evidence="4" id="KW-1133">Transmembrane helix</keyword>
<keyword evidence="2" id="KW-0547">Nucleotide-binding</keyword>
<dbReference type="PANTHER" id="PTHR10695">
    <property type="entry name" value="DEPHOSPHO-COA KINASE-RELATED"/>
    <property type="match status" value="1"/>
</dbReference>
<keyword evidence="4" id="KW-0812">Transmembrane</keyword>
<dbReference type="Proteomes" id="UP000521872">
    <property type="component" value="Unassembled WGS sequence"/>
</dbReference>
<dbReference type="PANTHER" id="PTHR10695:SF46">
    <property type="entry name" value="BIFUNCTIONAL COENZYME A SYNTHASE-RELATED"/>
    <property type="match status" value="1"/>
</dbReference>
<dbReference type="SUPFAM" id="SSF52540">
    <property type="entry name" value="P-loop containing nucleoside triphosphate hydrolases"/>
    <property type="match status" value="1"/>
</dbReference>
<evidence type="ECO:0000256" key="1">
    <source>
        <dbReference type="ARBA" id="ARBA00009018"/>
    </source>
</evidence>
<comment type="similarity">
    <text evidence="1">Belongs to the CoaE family.</text>
</comment>
<evidence type="ECO:0000313" key="7">
    <source>
        <dbReference type="Proteomes" id="UP000521872"/>
    </source>
</evidence>
<dbReference type="InterPro" id="IPR027417">
    <property type="entry name" value="P-loop_NTPase"/>
</dbReference>
<sequence length="261" mass="29521">MQSPLLTLALFWYFVSSVCAMLVVGLTGGIATGKSTVSSLLKASHIPIVDADIIARQVVEPGTPALAKIKRTFGDEVLLPDGTLDRKKLGSIIFNDEAKRKQLNAIVHPAVRRAMFWQVLGYWVRGHKYCIMDVPLLIEGGLWKFVGLVVVVYCSEDIQLQRLMQRDGSTKEEAMSRLKSQIPISEKVSYADIVIDNSGSRQELEKSIDDLVRKLQKKAGWFWRLSWLFPPIGLLSAIWTLAWKRLLRSRKRRAKDRTSKK</sequence>
<evidence type="ECO:0008006" key="8">
    <source>
        <dbReference type="Google" id="ProtNLM"/>
    </source>
</evidence>
<comment type="caution">
    <text evidence="6">The sequence shown here is derived from an EMBL/GenBank/DDBJ whole genome shotgun (WGS) entry which is preliminary data.</text>
</comment>
<keyword evidence="4" id="KW-0472">Membrane</keyword>
<keyword evidence="3" id="KW-0067">ATP-binding</keyword>
<evidence type="ECO:0000256" key="3">
    <source>
        <dbReference type="ARBA" id="ARBA00022840"/>
    </source>
</evidence>
<dbReference type="CDD" id="cd02022">
    <property type="entry name" value="DPCK"/>
    <property type="match status" value="1"/>
</dbReference>
<evidence type="ECO:0000256" key="4">
    <source>
        <dbReference type="SAM" id="Phobius"/>
    </source>
</evidence>
<feature type="chain" id="PRO_5034034303" description="Dephospho-CoA kinase" evidence="5">
    <location>
        <begin position="21"/>
        <end position="261"/>
    </location>
</feature>
<protein>
    <recommendedName>
        <fullName evidence="8">Dephospho-CoA kinase</fullName>
    </recommendedName>
</protein>
<evidence type="ECO:0000313" key="6">
    <source>
        <dbReference type="EMBL" id="KAF4611906.1"/>
    </source>
</evidence>
<dbReference type="GO" id="GO:0015937">
    <property type="term" value="P:coenzyme A biosynthetic process"/>
    <property type="evidence" value="ECO:0007669"/>
    <property type="project" value="InterPro"/>
</dbReference>